<dbReference type="AlphaFoldDB" id="F8E0Q8"/>
<dbReference type="HOGENOM" id="CLU_996441_0_0_11"/>
<evidence type="ECO:0000256" key="1">
    <source>
        <dbReference type="SAM" id="MobiDB-lite"/>
    </source>
</evidence>
<name>F8E0Q8_CORRG</name>
<organism evidence="2 3">
    <name type="scientific">Corynebacterium resistens (strain DSM 45100 / JCM 12819 / GTC 2026 / SICGH 158)</name>
    <dbReference type="NCBI Taxonomy" id="662755"/>
    <lineage>
        <taxon>Bacteria</taxon>
        <taxon>Bacillati</taxon>
        <taxon>Actinomycetota</taxon>
        <taxon>Actinomycetes</taxon>
        <taxon>Mycobacteriales</taxon>
        <taxon>Corynebacteriaceae</taxon>
        <taxon>Corynebacterium</taxon>
    </lineage>
</organism>
<evidence type="ECO:0000313" key="3">
    <source>
        <dbReference type="Proteomes" id="UP000000492"/>
    </source>
</evidence>
<accession>F8E0Q8</accession>
<feature type="region of interest" description="Disordered" evidence="1">
    <location>
        <begin position="32"/>
        <end position="67"/>
    </location>
</feature>
<dbReference type="KEGG" id="crd:CRES_0070"/>
<feature type="compositionally biased region" description="Polar residues" evidence="1">
    <location>
        <begin position="46"/>
        <end position="65"/>
    </location>
</feature>
<dbReference type="EMBL" id="CP002857">
    <property type="protein sequence ID" value="AEI08433.1"/>
    <property type="molecule type" value="Genomic_DNA"/>
</dbReference>
<keyword evidence="3" id="KW-1185">Reference proteome</keyword>
<sequence length="315" mass="34609">MIAQRSLGVAQRFRPARCNLSPMFGLFGKKNKKEQVTHTSAPHDANQGSHSGQATTSDGGATPPQTGVLRYQQRGEGPGVLTTGYGEQVYAFITPVAPFVTSNQYVREFLPGVYRMLATLDTEHFNPLTDAHLPRDVDMDSSPLGGDYFPGVQLPGGQHTIWEIAYAATESKAFEQCQLQHSADKVFYRVEFALPFAAALVTNFPRFLQKTGIPDHGHGHVVSVPGGRVVLVYPVRPNQPVDELMKQVAMVNYELPKHPVNITPQTFWVRGSDWKSLNAEDGTSLFVPESYPALRDAQGGVKGQKVCPESLIFML</sequence>
<protein>
    <submittedName>
        <fullName evidence="2">Uncharacterized protein</fullName>
    </submittedName>
</protein>
<proteinExistence type="predicted"/>
<dbReference type="Proteomes" id="UP000000492">
    <property type="component" value="Chromosome"/>
</dbReference>
<gene>
    <name evidence="2" type="ordered locus">CRES_0070</name>
</gene>
<reference evidence="2 3" key="1">
    <citation type="journal article" date="2012" name="BMC Genomics">
        <title>Complete genome sequence, lifestyle, and multi-drug resistance of the human pathogen Corynebacterium resistens DSM 45100 isolated from blood samples of a leukemia patient.</title>
        <authorList>
            <person name="Schroder J."/>
            <person name="Maus I."/>
            <person name="Meyer K."/>
            <person name="Wordemann S."/>
            <person name="Blom J."/>
            <person name="Jaenicke S."/>
            <person name="Schneider J."/>
            <person name="Trost E."/>
            <person name="Tauch A."/>
        </authorList>
    </citation>
    <scope>NUCLEOTIDE SEQUENCE [LARGE SCALE GENOMIC DNA]</scope>
    <source>
        <strain evidence="3">DSM 45100 / JCM 12819 / CCUG 50093 / GTC 2026 / SICGH 158</strain>
    </source>
</reference>
<evidence type="ECO:0000313" key="2">
    <source>
        <dbReference type="EMBL" id="AEI08433.1"/>
    </source>
</evidence>
<dbReference type="eggNOG" id="ENOG5031WSG">
    <property type="taxonomic scope" value="Bacteria"/>
</dbReference>